<reference evidence="2" key="1">
    <citation type="submission" date="2019-07" db="EMBL/GenBank/DDBJ databases">
        <authorList>
            <person name="De-Chao Zhang Q."/>
        </authorList>
    </citation>
    <scope>NUCLEOTIDE SEQUENCE</scope>
    <source>
        <strain evidence="2">TP-CH-4</strain>
    </source>
</reference>
<evidence type="ECO:0000313" key="2">
    <source>
        <dbReference type="EMBL" id="NHF59976.1"/>
    </source>
</evidence>
<dbReference type="Proteomes" id="UP000707206">
    <property type="component" value="Unassembled WGS sequence"/>
</dbReference>
<name>A0A967AT98_9FLAO</name>
<protein>
    <submittedName>
        <fullName evidence="2">Uncharacterized protein</fullName>
    </submittedName>
</protein>
<evidence type="ECO:0000313" key="3">
    <source>
        <dbReference type="Proteomes" id="UP000707206"/>
    </source>
</evidence>
<organism evidence="2 3">
    <name type="scientific">Pelagihabitans pacificus</name>
    <dbReference type="NCBI Taxonomy" id="2696054"/>
    <lineage>
        <taxon>Bacteria</taxon>
        <taxon>Pseudomonadati</taxon>
        <taxon>Bacteroidota</taxon>
        <taxon>Flavobacteriia</taxon>
        <taxon>Flavobacteriales</taxon>
        <taxon>Flavobacteriaceae</taxon>
        <taxon>Pelagihabitans</taxon>
    </lineage>
</organism>
<feature type="region of interest" description="Disordered" evidence="1">
    <location>
        <begin position="1"/>
        <end position="30"/>
    </location>
</feature>
<keyword evidence="3" id="KW-1185">Reference proteome</keyword>
<dbReference type="AlphaFoldDB" id="A0A967AT98"/>
<accession>A0A967AT98</accession>
<dbReference type="EMBL" id="VIKU02000003">
    <property type="protein sequence ID" value="NHF59976.1"/>
    <property type="molecule type" value="Genomic_DNA"/>
</dbReference>
<proteinExistence type="predicted"/>
<dbReference type="RefSeq" id="WP_152574481.1">
    <property type="nucleotide sequence ID" value="NZ_VIKU02000003.1"/>
</dbReference>
<evidence type="ECO:0000256" key="1">
    <source>
        <dbReference type="SAM" id="MobiDB-lite"/>
    </source>
</evidence>
<sequence length="293" mass="32688">MNKPKRKQVGPIGADTKKTTEASKVFDNPIDENTDDLQFKEISNAEMRTEWTFNNLEFAYSSIAEKIINNAKGFIDEFLKEIGPHQSKPVVQDVYKMFREAMNVKEAQNYIPIVEKIKQHTPGSFDDLLKAKYVFEQSSHKSQTAFMLTSIKGGAGIETAIVNWKFAEQSFYEAKENAESTFKEAVYAARADGKNKWEKKYSSIANEILAHVNHFSYASSVANATDAYGKLMAKAISDLTTANSSLITGLTTNWSLVAQGEATLIASNRKDSLALWTSIKNSYNSKVGGSRKF</sequence>
<reference evidence="2" key="2">
    <citation type="submission" date="2020-03" db="EMBL/GenBank/DDBJ databases">
        <title>Flavobacteriaceae bacterium strain TP-CH-4, a member of the family Flavobacteriaceae isolated from a deep-sea seamount.</title>
        <authorList>
            <person name="Zhang D.-C."/>
        </authorList>
    </citation>
    <scope>NUCLEOTIDE SEQUENCE</scope>
    <source>
        <strain evidence="2">TP-CH-4</strain>
    </source>
</reference>
<gene>
    <name evidence="2" type="ORF">FK220_011530</name>
</gene>
<comment type="caution">
    <text evidence="2">The sequence shown here is derived from an EMBL/GenBank/DDBJ whole genome shotgun (WGS) entry which is preliminary data.</text>
</comment>